<dbReference type="InterPro" id="IPR001343">
    <property type="entry name" value="Hemolysn_Ca-bd"/>
</dbReference>
<keyword evidence="5" id="KW-1185">Reference proteome</keyword>
<reference evidence="4" key="1">
    <citation type="submission" date="2022-11" db="EMBL/GenBank/DDBJ databases">
        <title>Draft genome sequence of Hoeflea poritis E7-10 and Hoeflea prorocentri PM5-8, separated from scleractinian coral Porites lutea and marine dinoflagellate.</title>
        <authorList>
            <person name="Zhang G."/>
            <person name="Wei Q."/>
            <person name="Cai L."/>
        </authorList>
    </citation>
    <scope>NUCLEOTIDE SEQUENCE</scope>
    <source>
        <strain evidence="4">PM5-8</strain>
    </source>
</reference>
<dbReference type="InterPro" id="IPR011049">
    <property type="entry name" value="Serralysin-like_metalloprot_C"/>
</dbReference>
<dbReference type="PROSITE" id="PS00330">
    <property type="entry name" value="HEMOLYSIN_CALCIUM"/>
    <property type="match status" value="11"/>
</dbReference>
<feature type="domain" description="Haemolysin-type calcium binding-related" evidence="3">
    <location>
        <begin position="1485"/>
        <end position="1527"/>
    </location>
</feature>
<dbReference type="PANTHER" id="PTHR38340">
    <property type="entry name" value="S-LAYER PROTEIN"/>
    <property type="match status" value="1"/>
</dbReference>
<dbReference type="Gene3D" id="2.150.10.10">
    <property type="entry name" value="Serralysin-like metalloprotease, C-terminal"/>
    <property type="match status" value="11"/>
</dbReference>
<gene>
    <name evidence="4" type="ORF">OQ273_01405</name>
</gene>
<dbReference type="InterPro" id="IPR018511">
    <property type="entry name" value="Hemolysin-typ_Ca-bd_CS"/>
</dbReference>
<protein>
    <recommendedName>
        <fullName evidence="3">Haemolysin-type calcium binding-related domain-containing protein</fullName>
    </recommendedName>
</protein>
<dbReference type="PANTHER" id="PTHR38340:SF1">
    <property type="entry name" value="S-LAYER PROTEIN"/>
    <property type="match status" value="1"/>
</dbReference>
<evidence type="ECO:0000259" key="3">
    <source>
        <dbReference type="Pfam" id="PF06594"/>
    </source>
</evidence>
<dbReference type="InterPro" id="IPR050557">
    <property type="entry name" value="RTX_toxin/Mannuronan_C5-epim"/>
</dbReference>
<dbReference type="EMBL" id="JAPJZI010000001">
    <property type="protein sequence ID" value="MDA5397214.1"/>
    <property type="molecule type" value="Genomic_DNA"/>
</dbReference>
<dbReference type="RefSeq" id="WP_267988680.1">
    <property type="nucleotide sequence ID" value="NZ_JAPJZI010000001.1"/>
</dbReference>
<feature type="domain" description="Haemolysin-type calcium binding-related" evidence="3">
    <location>
        <begin position="581"/>
        <end position="618"/>
    </location>
</feature>
<feature type="domain" description="Haemolysin-type calcium binding-related" evidence="3">
    <location>
        <begin position="1901"/>
        <end position="1939"/>
    </location>
</feature>
<keyword evidence="2" id="KW-0964">Secreted</keyword>
<dbReference type="PRINTS" id="PR00313">
    <property type="entry name" value="CABNDNGRPT"/>
</dbReference>
<evidence type="ECO:0000313" key="4">
    <source>
        <dbReference type="EMBL" id="MDA5397214.1"/>
    </source>
</evidence>
<accession>A0A9X3UHN9</accession>
<feature type="domain" description="Haemolysin-type calcium binding-related" evidence="3">
    <location>
        <begin position="2153"/>
        <end position="2190"/>
    </location>
</feature>
<dbReference type="Pfam" id="PF06594">
    <property type="entry name" value="HCBP_related"/>
    <property type="match status" value="8"/>
</dbReference>
<feature type="domain" description="Haemolysin-type calcium binding-related" evidence="3">
    <location>
        <begin position="1775"/>
        <end position="1815"/>
    </location>
</feature>
<proteinExistence type="predicted"/>
<dbReference type="Pfam" id="PF00353">
    <property type="entry name" value="HemolysinCabind"/>
    <property type="match status" value="17"/>
</dbReference>
<evidence type="ECO:0000313" key="5">
    <source>
        <dbReference type="Proteomes" id="UP001151234"/>
    </source>
</evidence>
<name>A0A9X3UHN9_9HYPH</name>
<comment type="subcellular location">
    <subcellularLocation>
        <location evidence="1">Secreted</location>
    </subcellularLocation>
</comment>
<feature type="domain" description="Haemolysin-type calcium binding-related" evidence="3">
    <location>
        <begin position="1347"/>
        <end position="1390"/>
    </location>
</feature>
<dbReference type="SUPFAM" id="SSF51120">
    <property type="entry name" value="beta-Roll"/>
    <property type="match status" value="13"/>
</dbReference>
<dbReference type="Proteomes" id="UP001151234">
    <property type="component" value="Unassembled WGS sequence"/>
</dbReference>
<dbReference type="GO" id="GO:0005576">
    <property type="term" value="C:extracellular region"/>
    <property type="evidence" value="ECO:0007669"/>
    <property type="project" value="UniProtKB-SubCell"/>
</dbReference>
<comment type="caution">
    <text evidence="4">The sequence shown here is derived from an EMBL/GenBank/DDBJ whole genome shotgun (WGS) entry which is preliminary data.</text>
</comment>
<organism evidence="4 5">
    <name type="scientific">Hoeflea prorocentri</name>
    <dbReference type="NCBI Taxonomy" id="1922333"/>
    <lineage>
        <taxon>Bacteria</taxon>
        <taxon>Pseudomonadati</taxon>
        <taxon>Pseudomonadota</taxon>
        <taxon>Alphaproteobacteria</taxon>
        <taxon>Hyphomicrobiales</taxon>
        <taxon>Rhizobiaceae</taxon>
        <taxon>Hoeflea</taxon>
    </lineage>
</organism>
<feature type="domain" description="Haemolysin-type calcium binding-related" evidence="3">
    <location>
        <begin position="2027"/>
        <end position="2065"/>
    </location>
</feature>
<dbReference type="GO" id="GO:0005509">
    <property type="term" value="F:calcium ion binding"/>
    <property type="evidence" value="ECO:0007669"/>
    <property type="project" value="InterPro"/>
</dbReference>
<dbReference type="InterPro" id="IPR010566">
    <property type="entry name" value="Haemolys_ca-bd"/>
</dbReference>
<feature type="domain" description="Haemolysin-type calcium binding-related" evidence="3">
    <location>
        <begin position="1210"/>
        <end position="1253"/>
    </location>
</feature>
<evidence type="ECO:0000256" key="2">
    <source>
        <dbReference type="ARBA" id="ARBA00022525"/>
    </source>
</evidence>
<evidence type="ECO:0000256" key="1">
    <source>
        <dbReference type="ARBA" id="ARBA00004613"/>
    </source>
</evidence>
<sequence>MAAATAVVFAPAASVITWAAVGYAIATIIYDYWEFSPDEMQRFVHGIELAFQDSWAWLLDQIDFSFLSALFYDPLVLDLDGDGVELSSLNGSNVYFDFDADGRAERTGWVAADDGLLAIDLNDNGIVDGIGELFGSAQTDGFAVLEMFDSNGDGMIDASDEAFSKLRIWRDLNQNGVSDAGELMTLAEAGIESISLISSEVNGTNNGNTVARQAVFNFVNGSTGTIQSIFFQTDRQDTVLDNTPIFTVDPEVAKLPSLPGSGQIHSTAYVATNDAAFAADWAALTNAAPSLTHTELRSQFTELLLRWAGVDGEIEGSRGIYVDARHLAFVEKYFGNTYREVDPRDNTLTNSPGVQRFGGYIESNFQSLVDIMLTLFTAQTMPSAILRGVDIADFLTGPYFAHGVLNFSAELPVDADPSATLGNVGGAAQLIAGNVPAGHGDAVAFVEKAFAALEGMVHISFGGDRAAYSAAMATGIAAITDAGARAVAQSIVDGKAVFGSDDADAIVAFAGDNVFSGGLGDDVLVSHEGNDSFIYRSGDGTDYIRELSTSQAETDMLELVDLLPDALTFERVGDTLHILTGNAGDRIVVEDFFRNWGSENRGIDLIRFSDGSEMDREDIRAKTVTVSDGRNNTVVDSANDDVLRGGTGHQQLQISTGNDTILYAEGDGHDTIVDSSGLQAENDTLKLAGLLPEDIQLSRAGDSLIITVVASGETITDTKFFLESGNPDSVSGWNNHGWGIDRIEFANGVTWNREAIAQETVIMGNDKVNGLGGSGLNDTFDGGGGNDGFSGEGGSDTYLWSKGDGSDSISDDEASTVPVDKLVLRDVAVSEVAISRAGNTLRVTVLSTGEVISVRDQFAGMASMTADPFASGKGIEYLEFKNGISWDRATLADKTKYGSVGKKIDIKTTYDSGSTSVGIRYFEDEFGRYGDIVLADETVGAAGTGGGGSPSSGVSTISMAAAGIQVGQDAVVDDPGLSITMPTNPDGPLNTIAIGSEKHDLMVWGWTGADPGPIDPYDPGSAETGSGGSGTIEYGPTEIEFNFDNSGHNVIYGKEGNDTLVGGEGNDTLFGGADNDVLFGDGAVAGDTSHVGHDILHGGDGNDMLFGGAGNDVLKGGYGADVLYGGDGSDYLEAFGVESDIFHGGRGDDHIKSDGFGAQGSGSDIYVYRSGDGNDILEETASISGETDVLKLVDINADGIELSKASNNDDLLIKVIATGEIITDIDHFLDLDYTSPGIELIEFADGSSWDRATISSKAWNRGTDLNDYISDPSTGDNIFYGGLGDDYLKSVRNNWLTTGNDTYLYRSGDGNDVIEDGSTEYGETDRIKFVDINADGVEFSKSTDNHDLLIKVLATGEVITALDFFTVNETSPGLGIELIEFADGTIWDRSTIIPKAWKRGTETNDFISDNATDDNVFFGGLGDDYLKSVRNVWLETGNDTYLYRSGDGNDIIEDGTSTASEVDTLKFVDINSDGVMLSKSTDGDDLIVKVIATGETITALDSFETGFSAGKGLDQIEFADGTVWNRQAILYWSGQGSVFFEGTSGNDTIIGSRFDQNLSGLAGDDVIDGRDGSDIIFGNEGDDRLLLSLASVGTLDTLDGGADIDTVDFSSFNAAVSVDLVQNDGEALTSDGVSVHGSVTLRQIATLQNIENIDGSEHSDSLSGDLGNNKISGLAGDDFIDGRSGNDVLEGGQGNDTLIGYIGNDTLDGGDGDDVLTGGLDNDLLIGGTGNDIYIYAKVDGSDEIIESNDQTDINELHVSDAVPLDILFEKRGPDLALKFHETGNQIMIRDQFATGKPGISVFKFSDGTIWGVADLLIAVAAGPRPESDDVIVGDNGANVLDAGLGNDRLHGNDGSDTYIFYRGDGQNLIEDNGWRDTDRLIIHDYTPAETLFASASNDTLMITFVGTTDQITIVNTLDDNGADEIEQIVFDDGTIMNMDQVRVILTANQSTDGDDTITGFTNNNTLEGGLGNDRLHGKDGSDTYVFNAGDGQDLIEDNGWRDTDRLVIHGYTPAETSFARTSNDTLVITFAGSTDQISIVNTLDDDGADEIEQIVFDDGTILNMDQVRAIMIADQSSDGDDTIIGFSNNNTLQGGLGNDTLHGNDGSDTYVFNAGDGQDVIEDNGWRDTDRLVIHGHNPSDLILSTSSNNTLIIGFNGSSDRITVVNTLSGDNQDAIEQVVFDDGTVYSMSDMASLVSSQAATGMQINGTAGDDSLRGTNGGDVIDGGLGADSLVGGDGDDRIIIDENDVWYSGDAGIDTVVYNGSANIQYALEQGQFENAEMGSGNDTIWGGAADNIIHGGAGDDTLHGNGGNDILEGGAGADSLMGGDGDDRIIVDEFDVWFAGDAGVDTVVYNGSANFQYDLDMGGFEHAEMGSGNDQIWGGVVDNHIHGGAGDDTIQGFGGNDIIEGGAGADSLMGGDGDDRIIVDEFDAWISGDAGIDTVVYNGSANFQYYLDTGAFEHAEMGAGNDTIWGGASNNNIHGGAGNDTLLAYAGIDTLNGGLGNDTLTGGADTDNFIFDADFGNDVITDFTAGAASDDVIEFRGIAGLASYANVLVKAADNGTDTTITLDVDNTIVLQNVLVSELHSDDFRFA</sequence>